<feature type="transmembrane region" description="Helical" evidence="1">
    <location>
        <begin position="26"/>
        <end position="44"/>
    </location>
</feature>
<evidence type="ECO:0000313" key="3">
    <source>
        <dbReference type="Proteomes" id="UP000078383"/>
    </source>
</evidence>
<proteinExistence type="predicted"/>
<keyword evidence="1" id="KW-0472">Membrane</keyword>
<keyword evidence="1" id="KW-1133">Transmembrane helix</keyword>
<gene>
    <name evidence="2" type="ORF">ERS852502_02856</name>
</gene>
<sequence>MTENNKNLGIDGFDPSKVNKLSAKEILKRVGPGIVLTGVVIGPGNITTSAMIGANYGYSLVWLIIPILIMGVLEERSSGWIEGTKSTAGSYDSQLSLYISNDSLCTCKLYSEADCFIFIKIRKYVSASTVL</sequence>
<evidence type="ECO:0000256" key="1">
    <source>
        <dbReference type="SAM" id="Phobius"/>
    </source>
</evidence>
<dbReference type="EMBL" id="CZBX01000024">
    <property type="protein sequence ID" value="CUQ93306.1"/>
    <property type="molecule type" value="Genomic_DNA"/>
</dbReference>
<organism evidence="2 3">
    <name type="scientific">[Ruminococcus] torques</name>
    <dbReference type="NCBI Taxonomy" id="33039"/>
    <lineage>
        <taxon>Bacteria</taxon>
        <taxon>Bacillati</taxon>
        <taxon>Bacillota</taxon>
        <taxon>Clostridia</taxon>
        <taxon>Lachnospirales</taxon>
        <taxon>Lachnospiraceae</taxon>
        <taxon>Mediterraneibacter</taxon>
    </lineage>
</organism>
<reference evidence="2 3" key="1">
    <citation type="submission" date="2015-09" db="EMBL/GenBank/DDBJ databases">
        <authorList>
            <consortium name="Pathogen Informatics"/>
        </authorList>
    </citation>
    <scope>NUCLEOTIDE SEQUENCE [LARGE SCALE GENOMIC DNA]</scope>
    <source>
        <strain evidence="2 3">2789STDY5834889</strain>
    </source>
</reference>
<dbReference type="AlphaFoldDB" id="A0A175AB08"/>
<name>A0A175AB08_9FIRM</name>
<feature type="transmembrane region" description="Helical" evidence="1">
    <location>
        <begin position="56"/>
        <end position="73"/>
    </location>
</feature>
<keyword evidence="1" id="KW-0812">Transmembrane</keyword>
<dbReference type="Proteomes" id="UP000078383">
    <property type="component" value="Unassembled WGS sequence"/>
</dbReference>
<accession>A0A175AB08</accession>
<dbReference type="RefSeq" id="WP_055173628.1">
    <property type="nucleotide sequence ID" value="NZ_CZBX01000024.1"/>
</dbReference>
<protein>
    <submittedName>
        <fullName evidence="2">Manganese transport protein MntH</fullName>
    </submittedName>
</protein>
<evidence type="ECO:0000313" key="2">
    <source>
        <dbReference type="EMBL" id="CUQ93306.1"/>
    </source>
</evidence>